<keyword evidence="3" id="KW-1185">Reference proteome</keyword>
<evidence type="ECO:0008006" key="4">
    <source>
        <dbReference type="Google" id="ProtNLM"/>
    </source>
</evidence>
<sequence>MARRDLTEGLVFELVPDDDVLVPGAPSFAPEPGLPVLTVPVPGVPALPVQVAPAVLTRAARGASGWLRRRTPFQLVAGVAALVLFAGAGAGAQVLRERAAEARLQASAGGVADLSVPVSALWSRSFDAAARPPGQRATQVTPVGVLDAGRGPVVVLAVPPTGARPETVLHALDLDSGAERWEVPLGGYADCGVGAVSLSYERLALPRAQPRLVCTTGRGVRSRVVVVAPDGTTTTRAPDGVDARTSVLPGPGGVLLRVDHVGAEPDGVGVRQLFTGSQLTGGFTAPVHHVTAEDAVTGEVLWHVSVPGGWVSQGSGPDRCTSTGPDGSPRLDVAATSSRVVDDGMILRLCGVDLVVTAGGGVVATVPTGRKAASPGPIVQSLAGRGLGVVTGRSPSGWTVAGTRPTTVYDLAGRKVVGLRGGVLDPWATDGRGVLDLTGEPDARGRGVLVAHDSARLWAVSAAGTVRWEVPDQPPAQGAVASADGVVVLVRKPAEGGGELVALDERVGVALWRVPVAGFGFGAWSFLRGAWTDGRRLVVVTPGFYGPVAQPEWTAYDVRTGTVAWHLDAAAAQEVVAPESVCAAVVGRLLCFDDDRVVRVA</sequence>
<proteinExistence type="predicted"/>
<evidence type="ECO:0000313" key="3">
    <source>
        <dbReference type="Proteomes" id="UP000292118"/>
    </source>
</evidence>
<dbReference type="InterPro" id="IPR011047">
    <property type="entry name" value="Quinoprotein_ADH-like_sf"/>
</dbReference>
<dbReference type="Proteomes" id="UP000292118">
    <property type="component" value="Chromosome"/>
</dbReference>
<dbReference type="AlphaFoldDB" id="A0A4P6F1R0"/>
<feature type="transmembrane region" description="Helical" evidence="1">
    <location>
        <begin position="75"/>
        <end position="95"/>
    </location>
</feature>
<reference evidence="2 3" key="1">
    <citation type="submission" date="2019-01" db="EMBL/GenBank/DDBJ databases">
        <title>Genome sequencing of strain FW10M-9.</title>
        <authorList>
            <person name="Heo J."/>
            <person name="Kim S.-J."/>
            <person name="Kim J.-S."/>
            <person name="Hong S.-B."/>
            <person name="Kwon S.-W."/>
        </authorList>
    </citation>
    <scope>NUCLEOTIDE SEQUENCE [LARGE SCALE GENOMIC DNA]</scope>
    <source>
        <strain evidence="2 3">FW10M-9</strain>
    </source>
</reference>
<dbReference type="RefSeq" id="WP_129186832.1">
    <property type="nucleotide sequence ID" value="NZ_CP035493.1"/>
</dbReference>
<organism evidence="2 3">
    <name type="scientific">Xylanimonas protaetiae</name>
    <dbReference type="NCBI Taxonomy" id="2509457"/>
    <lineage>
        <taxon>Bacteria</taxon>
        <taxon>Bacillati</taxon>
        <taxon>Actinomycetota</taxon>
        <taxon>Actinomycetes</taxon>
        <taxon>Micrococcales</taxon>
        <taxon>Promicromonosporaceae</taxon>
        <taxon>Xylanimonas</taxon>
    </lineage>
</organism>
<dbReference type="SUPFAM" id="SSF50998">
    <property type="entry name" value="Quinoprotein alcohol dehydrogenase-like"/>
    <property type="match status" value="1"/>
</dbReference>
<evidence type="ECO:0000313" key="2">
    <source>
        <dbReference type="EMBL" id="QAY69432.1"/>
    </source>
</evidence>
<dbReference type="Gene3D" id="2.130.10.10">
    <property type="entry name" value="YVTN repeat-like/Quinoprotein amine dehydrogenase"/>
    <property type="match status" value="1"/>
</dbReference>
<name>A0A4P6F1R0_9MICO</name>
<keyword evidence="1" id="KW-1133">Transmembrane helix</keyword>
<evidence type="ECO:0000256" key="1">
    <source>
        <dbReference type="SAM" id="Phobius"/>
    </source>
</evidence>
<keyword evidence="1" id="KW-0472">Membrane</keyword>
<dbReference type="OrthoDB" id="5149466at2"/>
<dbReference type="KEGG" id="xya:ET471_04750"/>
<dbReference type="EMBL" id="CP035493">
    <property type="protein sequence ID" value="QAY69432.1"/>
    <property type="molecule type" value="Genomic_DNA"/>
</dbReference>
<protein>
    <recommendedName>
        <fullName evidence="4">Pyrrolo-quinoline quinone</fullName>
    </recommendedName>
</protein>
<gene>
    <name evidence="2" type="ORF">ET471_04750</name>
</gene>
<keyword evidence="1" id="KW-0812">Transmembrane</keyword>
<dbReference type="InterPro" id="IPR015943">
    <property type="entry name" value="WD40/YVTN_repeat-like_dom_sf"/>
</dbReference>
<accession>A0A4P6F1R0</accession>